<dbReference type="GO" id="GO:0003700">
    <property type="term" value="F:DNA-binding transcription factor activity"/>
    <property type="evidence" value="ECO:0007669"/>
    <property type="project" value="TreeGrafter"/>
</dbReference>
<dbReference type="InterPro" id="IPR050109">
    <property type="entry name" value="HTH-type_TetR-like_transc_reg"/>
</dbReference>
<dbReference type="Gene3D" id="1.10.357.10">
    <property type="entry name" value="Tetracycline Repressor, domain 2"/>
    <property type="match status" value="1"/>
</dbReference>
<dbReference type="EMBL" id="CAUJNA010000105">
    <property type="protein sequence ID" value="CAJ1371929.1"/>
    <property type="molecule type" value="Genomic_DNA"/>
</dbReference>
<dbReference type="GO" id="GO:0000976">
    <property type="term" value="F:transcription cis-regulatory region binding"/>
    <property type="evidence" value="ECO:0007669"/>
    <property type="project" value="TreeGrafter"/>
</dbReference>
<dbReference type="PANTHER" id="PTHR30055">
    <property type="entry name" value="HTH-TYPE TRANSCRIPTIONAL REGULATOR RUTR"/>
    <property type="match status" value="1"/>
</dbReference>
<dbReference type="SUPFAM" id="SSF46689">
    <property type="entry name" value="Homeodomain-like"/>
    <property type="match status" value="1"/>
</dbReference>
<dbReference type="SUPFAM" id="SSF48498">
    <property type="entry name" value="Tetracyclin repressor-like, C-terminal domain"/>
    <property type="match status" value="1"/>
</dbReference>
<keyword evidence="6" id="KW-1185">Reference proteome</keyword>
<dbReference type="PANTHER" id="PTHR30055:SF234">
    <property type="entry name" value="HTH-TYPE TRANSCRIPTIONAL REGULATOR BETI"/>
    <property type="match status" value="1"/>
</dbReference>
<evidence type="ECO:0000256" key="1">
    <source>
        <dbReference type="ARBA" id="ARBA00023015"/>
    </source>
</evidence>
<keyword evidence="1" id="KW-0805">Transcription regulation</keyword>
<dbReference type="AlphaFoldDB" id="A0AA36HMK7"/>
<accession>A0AA36HMK7</accession>
<evidence type="ECO:0000313" key="5">
    <source>
        <dbReference type="EMBL" id="CAJ1371929.1"/>
    </source>
</evidence>
<protein>
    <recommendedName>
        <fullName evidence="4">HTH tetR-type domain-containing protein</fullName>
    </recommendedName>
</protein>
<evidence type="ECO:0000313" key="6">
    <source>
        <dbReference type="Proteomes" id="UP001178507"/>
    </source>
</evidence>
<dbReference type="PRINTS" id="PR00455">
    <property type="entry name" value="HTHTETR"/>
</dbReference>
<evidence type="ECO:0000259" key="4">
    <source>
        <dbReference type="PROSITE" id="PS50977"/>
    </source>
</evidence>
<keyword evidence="3" id="KW-0804">Transcription</keyword>
<reference evidence="5" key="1">
    <citation type="submission" date="2023-08" db="EMBL/GenBank/DDBJ databases">
        <authorList>
            <person name="Chen Y."/>
            <person name="Shah S."/>
            <person name="Dougan E. K."/>
            <person name="Thang M."/>
            <person name="Chan C."/>
        </authorList>
    </citation>
    <scope>NUCLEOTIDE SEQUENCE</scope>
</reference>
<evidence type="ECO:0000256" key="2">
    <source>
        <dbReference type="ARBA" id="ARBA00023125"/>
    </source>
</evidence>
<proteinExistence type="predicted"/>
<dbReference type="Proteomes" id="UP001178507">
    <property type="component" value="Unassembled WGS sequence"/>
</dbReference>
<evidence type="ECO:0000256" key="3">
    <source>
        <dbReference type="ARBA" id="ARBA00023163"/>
    </source>
</evidence>
<feature type="domain" description="HTH tetR-type" evidence="4">
    <location>
        <begin position="10"/>
        <end position="70"/>
    </location>
</feature>
<dbReference type="InterPro" id="IPR009057">
    <property type="entry name" value="Homeodomain-like_sf"/>
</dbReference>
<sequence length="199" mass="22222">MTEKSTYHHGNLRDALLDAAFELLDQDGVDGVTIRAVARSLGVAHSAPANHFKTRKDLLTALATRSFEQLTSAIQNGLQQGLEDRRERLKVFADTVIAYGLNHPNRYRLLWRRDCLAVDDPDLLAQMDALYEPLIHLFEQGDQKEQRSAETSGIALWSMVHGYVSLRLDGNLVPLNDEVSGEPRERAIIDALFDGIASN</sequence>
<dbReference type="InterPro" id="IPR001647">
    <property type="entry name" value="HTH_TetR"/>
</dbReference>
<name>A0AA36HMK7_9DINO</name>
<dbReference type="InterPro" id="IPR025996">
    <property type="entry name" value="MT1864/Rv1816-like_C"/>
</dbReference>
<dbReference type="Pfam" id="PF13305">
    <property type="entry name" value="TetR_C_33"/>
    <property type="match status" value="1"/>
</dbReference>
<dbReference type="PROSITE" id="PS50977">
    <property type="entry name" value="HTH_TETR_2"/>
    <property type="match status" value="1"/>
</dbReference>
<dbReference type="Pfam" id="PF00440">
    <property type="entry name" value="TetR_N"/>
    <property type="match status" value="1"/>
</dbReference>
<comment type="caution">
    <text evidence="5">The sequence shown here is derived from an EMBL/GenBank/DDBJ whole genome shotgun (WGS) entry which is preliminary data.</text>
</comment>
<gene>
    <name evidence="5" type="ORF">EVOR1521_LOCUS2115</name>
</gene>
<keyword evidence="2" id="KW-0238">DNA-binding</keyword>
<organism evidence="5 6">
    <name type="scientific">Effrenium voratum</name>
    <dbReference type="NCBI Taxonomy" id="2562239"/>
    <lineage>
        <taxon>Eukaryota</taxon>
        <taxon>Sar</taxon>
        <taxon>Alveolata</taxon>
        <taxon>Dinophyceae</taxon>
        <taxon>Suessiales</taxon>
        <taxon>Symbiodiniaceae</taxon>
        <taxon>Effrenium</taxon>
    </lineage>
</organism>
<dbReference type="InterPro" id="IPR036271">
    <property type="entry name" value="Tet_transcr_reg_TetR-rel_C_sf"/>
</dbReference>